<dbReference type="Proteomes" id="UP000291000">
    <property type="component" value="Chromosome 5"/>
</dbReference>
<comment type="catalytic activity">
    <reaction evidence="6">
        <text>(6S)-5,6,7,8-tetrahydrofolate + NADP(+) = 7,8-dihydrofolate + NADPH + H(+)</text>
        <dbReference type="Rhea" id="RHEA:15009"/>
        <dbReference type="ChEBI" id="CHEBI:15378"/>
        <dbReference type="ChEBI" id="CHEBI:57451"/>
        <dbReference type="ChEBI" id="CHEBI:57453"/>
        <dbReference type="ChEBI" id="CHEBI:57783"/>
        <dbReference type="ChEBI" id="CHEBI:58349"/>
        <dbReference type="EC" id="1.5.1.3"/>
    </reaction>
</comment>
<keyword evidence="4" id="KW-0521">NADP</keyword>
<dbReference type="EMBL" id="LWLT01000005">
    <property type="status" value="NOT_ANNOTATED_CDS"/>
    <property type="molecule type" value="Genomic_DNA"/>
</dbReference>
<evidence type="ECO:0000256" key="3">
    <source>
        <dbReference type="ARBA" id="ARBA00012856"/>
    </source>
</evidence>
<dbReference type="PANTHER" id="PTHR48069:SF6">
    <property type="entry name" value="DIHYDROFOLATE REDUCTASE"/>
    <property type="match status" value="1"/>
</dbReference>
<dbReference type="PANTHER" id="PTHR48069">
    <property type="entry name" value="DIHYDROFOLATE REDUCTASE"/>
    <property type="match status" value="1"/>
</dbReference>
<evidence type="ECO:0000259" key="7">
    <source>
        <dbReference type="Pfam" id="PF00186"/>
    </source>
</evidence>
<evidence type="ECO:0000256" key="4">
    <source>
        <dbReference type="ARBA" id="ARBA00022857"/>
    </source>
</evidence>
<dbReference type="AlphaFoldDB" id="A0A452FAW6"/>
<feature type="domain" description="DHFR" evidence="7">
    <location>
        <begin position="15"/>
        <end position="134"/>
    </location>
</feature>
<reference evidence="8 9" key="1">
    <citation type="submission" date="2016-04" db="EMBL/GenBank/DDBJ databases">
        <title>Polished mammalian reference genomes with single-molecule sequencing and chromosome conformation capture applied to the Capra hircus genome.</title>
        <authorList>
            <person name="Bickhart D.M."/>
            <person name="Koren S."/>
            <person name="Rosen B."/>
            <person name="Hastie A."/>
            <person name="Liachko I."/>
            <person name="Sullivan S.T."/>
            <person name="Burton J."/>
            <person name="Sayre B.L."/>
            <person name="Huson H.J."/>
            <person name="Lee J."/>
            <person name="Lam E."/>
            <person name="Kelley C.M."/>
            <person name="Hutchison J.L."/>
            <person name="Zhou Y."/>
            <person name="Sun J."/>
            <person name="Crisa A."/>
            <person name="Schwartz J.C."/>
            <person name="Hammond J.A."/>
            <person name="Schroeder S.G."/>
            <person name="Liu G.E."/>
            <person name="Dunham M."/>
            <person name="Shendure J."/>
            <person name="Sonstegard T.S."/>
            <person name="Phillippy A.M."/>
            <person name="Van Tassell C.P."/>
            <person name="Smith T.P."/>
        </authorList>
    </citation>
    <scope>NUCLEOTIDE SEQUENCE [LARGE SCALE GENOMIC DNA]</scope>
</reference>
<keyword evidence="9" id="KW-1185">Reference proteome</keyword>
<keyword evidence="5" id="KW-0560">Oxidoreductase</keyword>
<dbReference type="EC" id="1.5.1.3" evidence="3"/>
<protein>
    <recommendedName>
        <fullName evidence="3">dihydrofolate reductase</fullName>
        <ecNumber evidence="3">1.5.1.3</ecNumber>
    </recommendedName>
</protein>
<dbReference type="InterPro" id="IPR024072">
    <property type="entry name" value="DHFR-like_dom_sf"/>
</dbReference>
<name>A0A452FAW6_CAPHI</name>
<dbReference type="Gene3D" id="3.40.430.10">
    <property type="entry name" value="Dihydrofolate Reductase, subunit A"/>
    <property type="match status" value="1"/>
</dbReference>
<reference evidence="8" key="3">
    <citation type="submission" date="2025-09" db="UniProtKB">
        <authorList>
            <consortium name="Ensembl"/>
        </authorList>
    </citation>
    <scope>IDENTIFICATION</scope>
</reference>
<dbReference type="GO" id="GO:0046655">
    <property type="term" value="P:folic acid metabolic process"/>
    <property type="evidence" value="ECO:0007669"/>
    <property type="project" value="TreeGrafter"/>
</dbReference>
<organism evidence="8 9">
    <name type="scientific">Capra hircus</name>
    <name type="common">Goat</name>
    <dbReference type="NCBI Taxonomy" id="9925"/>
    <lineage>
        <taxon>Eukaryota</taxon>
        <taxon>Metazoa</taxon>
        <taxon>Chordata</taxon>
        <taxon>Craniata</taxon>
        <taxon>Vertebrata</taxon>
        <taxon>Euteleostomi</taxon>
        <taxon>Mammalia</taxon>
        <taxon>Eutheria</taxon>
        <taxon>Laurasiatheria</taxon>
        <taxon>Artiodactyla</taxon>
        <taxon>Ruminantia</taxon>
        <taxon>Pecora</taxon>
        <taxon>Bovidae</taxon>
        <taxon>Caprinae</taxon>
        <taxon>Capra</taxon>
    </lineage>
</organism>
<dbReference type="GO" id="GO:0050661">
    <property type="term" value="F:NADP binding"/>
    <property type="evidence" value="ECO:0007669"/>
    <property type="project" value="InterPro"/>
</dbReference>
<evidence type="ECO:0000256" key="2">
    <source>
        <dbReference type="ARBA" id="ARBA00009539"/>
    </source>
</evidence>
<dbReference type="InterPro" id="IPR001796">
    <property type="entry name" value="DHFR_dom"/>
</dbReference>
<dbReference type="GO" id="GO:0004146">
    <property type="term" value="F:dihydrofolate reductase activity"/>
    <property type="evidence" value="ECO:0007669"/>
    <property type="project" value="UniProtKB-EC"/>
</dbReference>
<reference evidence="8" key="2">
    <citation type="submission" date="2025-08" db="UniProtKB">
        <authorList>
            <consortium name="Ensembl"/>
        </authorList>
    </citation>
    <scope>IDENTIFICATION</scope>
</reference>
<dbReference type="GeneTree" id="ENSGT00390000010283"/>
<dbReference type="GO" id="GO:0046452">
    <property type="term" value="P:dihydrofolate metabolic process"/>
    <property type="evidence" value="ECO:0007669"/>
    <property type="project" value="TreeGrafter"/>
</dbReference>
<proteinExistence type="inferred from homology"/>
<comment type="similarity">
    <text evidence="2">Belongs to the dihydrofolate reductase family.</text>
</comment>
<sequence length="156" mass="18134">MVRLLNSWGISKNGDLYEFKHSSSVEDKQNLVIMGRKTWFNTPEKNRSLKERINIILNRELKEPPQGAHFLAKSLDDALELIVQPALTNKLDMEALNKPGHLRLFVAIIMQEFESDAFFLENDLENYKLLPEYPGVPSIQEEKVIKYKFEVKEKSN</sequence>
<dbReference type="GO" id="GO:0005739">
    <property type="term" value="C:mitochondrion"/>
    <property type="evidence" value="ECO:0007669"/>
    <property type="project" value="TreeGrafter"/>
</dbReference>
<evidence type="ECO:0000256" key="5">
    <source>
        <dbReference type="ARBA" id="ARBA00023002"/>
    </source>
</evidence>
<evidence type="ECO:0000256" key="1">
    <source>
        <dbReference type="ARBA" id="ARBA00004903"/>
    </source>
</evidence>
<accession>A0A452FAW6</accession>
<dbReference type="STRING" id="9925.ENSCHIP00000021405"/>
<dbReference type="SUPFAM" id="SSF53597">
    <property type="entry name" value="Dihydrofolate reductase-like"/>
    <property type="match status" value="1"/>
</dbReference>
<dbReference type="GO" id="GO:0046654">
    <property type="term" value="P:tetrahydrofolate biosynthetic process"/>
    <property type="evidence" value="ECO:0007669"/>
    <property type="project" value="InterPro"/>
</dbReference>
<evidence type="ECO:0000313" key="9">
    <source>
        <dbReference type="Proteomes" id="UP000291000"/>
    </source>
</evidence>
<evidence type="ECO:0000256" key="6">
    <source>
        <dbReference type="ARBA" id="ARBA00048873"/>
    </source>
</evidence>
<comment type="pathway">
    <text evidence="1">Cofactor biosynthesis; tetrahydrofolate biosynthesis; 5,6,7,8-tetrahydrofolate from 7,8-dihydrofolate: step 1/1.</text>
</comment>
<dbReference type="Pfam" id="PF00186">
    <property type="entry name" value="DHFR_1"/>
    <property type="match status" value="1"/>
</dbReference>
<dbReference type="InterPro" id="IPR012259">
    <property type="entry name" value="DHFR"/>
</dbReference>
<evidence type="ECO:0000313" key="8">
    <source>
        <dbReference type="Ensembl" id="ENSCHIP00000021405.1"/>
    </source>
</evidence>
<dbReference type="Ensembl" id="ENSCHIT00000029250.1">
    <property type="protein sequence ID" value="ENSCHIP00000021405.1"/>
    <property type="gene ID" value="ENSCHIG00000019720.1"/>
</dbReference>